<evidence type="ECO:0000313" key="4">
    <source>
        <dbReference type="Proteomes" id="UP000006094"/>
    </source>
</evidence>
<proteinExistence type="predicted"/>
<gene>
    <name evidence="3" type="ordered locus">Curi_c26690</name>
</gene>
<dbReference type="Proteomes" id="UP000006094">
    <property type="component" value="Chromosome"/>
</dbReference>
<dbReference type="AlphaFoldDB" id="K0B3A5"/>
<dbReference type="STRING" id="1128398.Curi_c26690"/>
<accession>K0B3A5</accession>
<dbReference type="OrthoDB" id="2379109at2"/>
<feature type="chain" id="PRO_5003831532" evidence="1">
    <location>
        <begin position="23"/>
        <end position="335"/>
    </location>
</feature>
<dbReference type="EMBL" id="CP003326">
    <property type="protein sequence ID" value="AFS79662.1"/>
    <property type="molecule type" value="Genomic_DNA"/>
</dbReference>
<feature type="signal peptide" evidence="1">
    <location>
        <begin position="1"/>
        <end position="22"/>
    </location>
</feature>
<keyword evidence="4" id="KW-1185">Reference proteome</keyword>
<feature type="domain" description="Copper amine oxidase-like N-terminal" evidence="2">
    <location>
        <begin position="227"/>
        <end position="327"/>
    </location>
</feature>
<sequence>MKKKVVAISLSACILLSSQIYASQLLDSKLYESRKSVVLIEENAGISDSRYNEYEGIIKEIIESNGRLSILVEIENNDTFEKAMFKISDDVILLSDKTKDFINHEDLKEGAKINVFCNEKTDTKRNISPILNPSVIVVNEAEELTPVKVSKFNEELISIDNQLKLNISDKTILIDRNESLLNEEDIYNKDLIVFYGPSVTMSIPGQTSANKIIALKPKIKVLDKVLIDKKEKALKNNMYTSKGVTMIPLREISESLGYKVSWNKENKLAGLSKGNKFIKVGLNEDKYSFEKMILKLGAESEVKDGTTYVPLDFTNKVLKLNLEVSEDGTILIDKE</sequence>
<evidence type="ECO:0000259" key="2">
    <source>
        <dbReference type="Pfam" id="PF07833"/>
    </source>
</evidence>
<dbReference type="InterPro" id="IPR012854">
    <property type="entry name" value="Cu_amine_oxidase-like_N"/>
</dbReference>
<dbReference type="Pfam" id="PF07833">
    <property type="entry name" value="Cu_amine_oxidN1"/>
    <property type="match status" value="1"/>
</dbReference>
<dbReference type="HOGENOM" id="CLU_813034_0_0_9"/>
<evidence type="ECO:0000313" key="3">
    <source>
        <dbReference type="EMBL" id="AFS79662.1"/>
    </source>
</evidence>
<dbReference type="KEGG" id="cad:Curi_c26690"/>
<dbReference type="eggNOG" id="ENOG502ZEC7">
    <property type="taxonomic scope" value="Bacteria"/>
</dbReference>
<organism evidence="3 4">
    <name type="scientific">Gottschalkia acidurici (strain ATCC 7906 / DSM 604 / BCRC 14475 / CIP 104303 / KCTC 5404 / NCIMB 10678 / 9a)</name>
    <name type="common">Clostridium acidurici</name>
    <dbReference type="NCBI Taxonomy" id="1128398"/>
    <lineage>
        <taxon>Bacteria</taxon>
        <taxon>Bacillati</taxon>
        <taxon>Bacillota</taxon>
        <taxon>Tissierellia</taxon>
        <taxon>Tissierellales</taxon>
        <taxon>Gottschalkiaceae</taxon>
        <taxon>Gottschalkia</taxon>
    </lineage>
</organism>
<dbReference type="InterPro" id="IPR036582">
    <property type="entry name" value="Mao_N_sf"/>
</dbReference>
<dbReference type="Gene3D" id="3.30.457.10">
    <property type="entry name" value="Copper amine oxidase-like, N-terminal domain"/>
    <property type="match status" value="1"/>
</dbReference>
<reference evidence="3 4" key="1">
    <citation type="journal article" date="2012" name="PLoS ONE">
        <title>The purine-utilizing bacterium Clostridium acidurici 9a: a genome-guided metabolic reconsideration.</title>
        <authorList>
            <person name="Hartwich K."/>
            <person name="Poehlein A."/>
            <person name="Daniel R."/>
        </authorList>
    </citation>
    <scope>NUCLEOTIDE SEQUENCE [LARGE SCALE GENOMIC DNA]</scope>
    <source>
        <strain evidence="4">ATCC 7906 / DSM 604 / BCRC 14475 / CIP 104303 / KCTC 5404 / NCIMB 10678 / 9a</strain>
    </source>
</reference>
<dbReference type="SUPFAM" id="SSF55383">
    <property type="entry name" value="Copper amine oxidase, domain N"/>
    <property type="match status" value="1"/>
</dbReference>
<evidence type="ECO:0000256" key="1">
    <source>
        <dbReference type="SAM" id="SignalP"/>
    </source>
</evidence>
<keyword evidence="1" id="KW-0732">Signal</keyword>
<name>K0B3A5_GOTA9</name>
<dbReference type="RefSeq" id="WP_014968796.1">
    <property type="nucleotide sequence ID" value="NC_018664.1"/>
</dbReference>
<protein>
    <submittedName>
        <fullName evidence="3">Copper amine oxidase domain-containing protein</fullName>
    </submittedName>
</protein>